<evidence type="ECO:0000256" key="1">
    <source>
        <dbReference type="SAM" id="MobiDB-lite"/>
    </source>
</evidence>
<reference evidence="2 3" key="1">
    <citation type="submission" date="2020-08" db="EMBL/GenBank/DDBJ databases">
        <title>Genomic Encyclopedia of Type Strains, Phase III (KMG-III): the genomes of soil and plant-associated and newly described type strains.</title>
        <authorList>
            <person name="Whitman W."/>
        </authorList>
    </citation>
    <scope>NUCLEOTIDE SEQUENCE [LARGE SCALE GENOMIC DNA]</scope>
    <source>
        <strain evidence="2 3">CECT 8712</strain>
    </source>
</reference>
<feature type="compositionally biased region" description="Low complexity" evidence="1">
    <location>
        <begin position="300"/>
        <end position="315"/>
    </location>
</feature>
<keyword evidence="3" id="KW-1185">Reference proteome</keyword>
<dbReference type="Pfam" id="PF03013">
    <property type="entry name" value="Pyr_excise"/>
    <property type="match status" value="1"/>
</dbReference>
<feature type="region of interest" description="Disordered" evidence="1">
    <location>
        <begin position="220"/>
        <end position="315"/>
    </location>
</feature>
<dbReference type="EMBL" id="JACHJO010000009">
    <property type="protein sequence ID" value="MBB6121116.1"/>
    <property type="molecule type" value="Genomic_DNA"/>
</dbReference>
<comment type="caution">
    <text evidence="2">The sequence shown here is derived from an EMBL/GenBank/DDBJ whole genome shotgun (WGS) entry which is preliminary data.</text>
</comment>
<dbReference type="InterPro" id="IPR004260">
    <property type="entry name" value="Pyr-dimer_DNA_glycosylase"/>
</dbReference>
<gene>
    <name evidence="2" type="ORF">FHS13_003084</name>
</gene>
<proteinExistence type="predicted"/>
<organism evidence="2 3">
    <name type="scientific">Nocardiopsis algeriensis</name>
    <dbReference type="NCBI Taxonomy" id="1478215"/>
    <lineage>
        <taxon>Bacteria</taxon>
        <taxon>Bacillati</taxon>
        <taxon>Actinomycetota</taxon>
        <taxon>Actinomycetes</taxon>
        <taxon>Streptosporangiales</taxon>
        <taxon>Nocardiopsidaceae</taxon>
        <taxon>Nocardiopsis</taxon>
    </lineage>
</organism>
<name>A0A841IV32_9ACTN</name>
<dbReference type="Proteomes" id="UP000536604">
    <property type="component" value="Unassembled WGS sequence"/>
</dbReference>
<sequence length="315" mass="34430">MQTFLPHASFAECARVLEDRRLGKQRVETLQILRALVWPRYGWKRHPAVAMWRGFVPALVCYGAAVCREWRERGRADAVLPSLTAFTAGTPPDEAELWDRDMLPPWLGAEDLHRSHRSNLVAKDEEHYRPLFPETPRGLPYVWPRPAFPYWPLRRGGPGPMEIGAAERLLGTAGGAHTAVIEQLVSGRSVRLHLPEPGDVSPGLLAGLCTPGETLWLVPGQPPPRPAPRSGPALSGIAGRPSPSVARPPGPEDEEAMRAEADEPEFRFRRVDPDSSAEVRIPPGTGLVVVEGPDLPEPATGLPVLRLLPPRGTGS</sequence>
<dbReference type="AlphaFoldDB" id="A0A841IV32"/>
<protein>
    <submittedName>
        <fullName evidence="2">Uncharacterized protein</fullName>
    </submittedName>
</protein>
<evidence type="ECO:0000313" key="3">
    <source>
        <dbReference type="Proteomes" id="UP000536604"/>
    </source>
</evidence>
<feature type="compositionally biased region" description="Basic and acidic residues" evidence="1">
    <location>
        <begin position="256"/>
        <end position="273"/>
    </location>
</feature>
<feature type="compositionally biased region" description="Pro residues" evidence="1">
    <location>
        <begin position="220"/>
        <end position="229"/>
    </location>
</feature>
<accession>A0A841IV32</accession>
<dbReference type="RefSeq" id="WP_184292583.1">
    <property type="nucleotide sequence ID" value="NZ_JACHJO010000009.1"/>
</dbReference>
<dbReference type="NCBIfam" id="NF038085">
    <property type="entry name" value="MSMEG_6728_fam"/>
    <property type="match status" value="1"/>
</dbReference>
<evidence type="ECO:0000313" key="2">
    <source>
        <dbReference type="EMBL" id="MBB6121116.1"/>
    </source>
</evidence>